<evidence type="ECO:0000256" key="2">
    <source>
        <dbReference type="ARBA" id="ARBA00022475"/>
    </source>
</evidence>
<evidence type="ECO:0000256" key="1">
    <source>
        <dbReference type="ARBA" id="ARBA00004651"/>
    </source>
</evidence>
<feature type="transmembrane region" description="Helical" evidence="6">
    <location>
        <begin position="127"/>
        <end position="143"/>
    </location>
</feature>
<comment type="subcellular location">
    <subcellularLocation>
        <location evidence="1">Cell membrane</location>
        <topology evidence="1">Multi-pass membrane protein</topology>
    </subcellularLocation>
</comment>
<dbReference type="PANTHER" id="PTHR30086">
    <property type="entry name" value="ARGININE EXPORTER PROTEIN ARGO"/>
    <property type="match status" value="1"/>
</dbReference>
<keyword evidence="2" id="KW-1003">Cell membrane</keyword>
<dbReference type="PIRSF" id="PIRSF006324">
    <property type="entry name" value="LeuE"/>
    <property type="match status" value="1"/>
</dbReference>
<evidence type="ECO:0000256" key="4">
    <source>
        <dbReference type="ARBA" id="ARBA00022989"/>
    </source>
</evidence>
<evidence type="ECO:0000256" key="5">
    <source>
        <dbReference type="ARBA" id="ARBA00023136"/>
    </source>
</evidence>
<evidence type="ECO:0000256" key="3">
    <source>
        <dbReference type="ARBA" id="ARBA00022692"/>
    </source>
</evidence>
<keyword evidence="5 6" id="KW-0472">Membrane</keyword>
<keyword evidence="3 6" id="KW-0812">Transmembrane</keyword>
<feature type="transmembrane region" description="Helical" evidence="6">
    <location>
        <begin position="73"/>
        <end position="93"/>
    </location>
</feature>
<name>A0ABW4XL37_9GAMM</name>
<dbReference type="RefSeq" id="WP_345340228.1">
    <property type="nucleotide sequence ID" value="NZ_BAABLI010000014.1"/>
</dbReference>
<gene>
    <name evidence="7" type="ORF">ACFSJ3_06875</name>
</gene>
<proteinExistence type="predicted"/>
<keyword evidence="4 6" id="KW-1133">Transmembrane helix</keyword>
<dbReference type="Proteomes" id="UP001597380">
    <property type="component" value="Unassembled WGS sequence"/>
</dbReference>
<feature type="transmembrane region" description="Helical" evidence="6">
    <location>
        <begin position="43"/>
        <end position="66"/>
    </location>
</feature>
<reference evidence="8" key="1">
    <citation type="journal article" date="2019" name="Int. J. Syst. Evol. Microbiol.">
        <title>The Global Catalogue of Microorganisms (GCM) 10K type strain sequencing project: providing services to taxonomists for standard genome sequencing and annotation.</title>
        <authorList>
            <consortium name="The Broad Institute Genomics Platform"/>
            <consortium name="The Broad Institute Genome Sequencing Center for Infectious Disease"/>
            <person name="Wu L."/>
            <person name="Ma J."/>
        </authorList>
    </citation>
    <scope>NUCLEOTIDE SEQUENCE [LARGE SCALE GENOMIC DNA]</scope>
    <source>
        <strain evidence="8">CGMCC 1.10992</strain>
    </source>
</reference>
<evidence type="ECO:0000313" key="7">
    <source>
        <dbReference type="EMBL" id="MFD2095702.1"/>
    </source>
</evidence>
<evidence type="ECO:0000256" key="6">
    <source>
        <dbReference type="SAM" id="Phobius"/>
    </source>
</evidence>
<dbReference type="PANTHER" id="PTHR30086:SF17">
    <property type="entry name" value="LYSE FAMILY TRANSLOCATOR"/>
    <property type="match status" value="1"/>
</dbReference>
<dbReference type="Pfam" id="PF01810">
    <property type="entry name" value="LysE"/>
    <property type="match status" value="1"/>
</dbReference>
<accession>A0ABW4XL37</accession>
<dbReference type="InterPro" id="IPR001123">
    <property type="entry name" value="LeuE-type"/>
</dbReference>
<evidence type="ECO:0000313" key="8">
    <source>
        <dbReference type="Proteomes" id="UP001597380"/>
    </source>
</evidence>
<feature type="transmembrane region" description="Helical" evidence="6">
    <location>
        <begin position="195"/>
        <end position="213"/>
    </location>
</feature>
<protein>
    <submittedName>
        <fullName evidence="7">LysE family translocator</fullName>
    </submittedName>
</protein>
<dbReference type="EMBL" id="JBHUHT010000009">
    <property type="protein sequence ID" value="MFD2095702.1"/>
    <property type="molecule type" value="Genomic_DNA"/>
</dbReference>
<sequence>MHNWFPEFLTIVLVHGLAVASPGPDFAVVTQTAIRQGRRVAIVTALGVGTAILWHVALSLAGVSVLFNQSPMLLNGFTVIAAAYLAYLGWGGITAKPLGESAGSESQEQAANAHQGAYIKGLLTNGLNPKATLFFIALFAVVISPERQLIVKLFYGVYMAIATAAWFSLLAWFIGSPKFRSKLREKSHWLERVTGIALWIIAGKLLIDLFAAAG</sequence>
<keyword evidence="8" id="KW-1185">Reference proteome</keyword>
<feature type="transmembrane region" description="Helical" evidence="6">
    <location>
        <begin position="155"/>
        <end position="175"/>
    </location>
</feature>
<organism evidence="7 8">
    <name type="scientific">Corallincola platygyrae</name>
    <dbReference type="NCBI Taxonomy" id="1193278"/>
    <lineage>
        <taxon>Bacteria</taxon>
        <taxon>Pseudomonadati</taxon>
        <taxon>Pseudomonadota</taxon>
        <taxon>Gammaproteobacteria</taxon>
        <taxon>Alteromonadales</taxon>
        <taxon>Psychromonadaceae</taxon>
        <taxon>Corallincola</taxon>
    </lineage>
</organism>
<comment type="caution">
    <text evidence="7">The sequence shown here is derived from an EMBL/GenBank/DDBJ whole genome shotgun (WGS) entry which is preliminary data.</text>
</comment>